<organism evidence="1 2">
    <name type="scientific">Vibrio aestuarianus</name>
    <dbReference type="NCBI Taxonomy" id="28171"/>
    <lineage>
        <taxon>Bacteria</taxon>
        <taxon>Pseudomonadati</taxon>
        <taxon>Pseudomonadota</taxon>
        <taxon>Gammaproteobacteria</taxon>
        <taxon>Vibrionales</taxon>
        <taxon>Vibrionaceae</taxon>
        <taxon>Vibrio</taxon>
    </lineage>
</organism>
<gene>
    <name evidence="1" type="ORF">VAE063_950026</name>
</gene>
<sequence>MEMSKSQYETMYKFILFINRHNSINRRLKIEKNAGLLIQNNLPRRY</sequence>
<keyword evidence="2" id="KW-1185">Reference proteome</keyword>
<evidence type="ECO:0000313" key="2">
    <source>
        <dbReference type="Proteomes" id="UP001152658"/>
    </source>
</evidence>
<proteinExistence type="predicted"/>
<protein>
    <submittedName>
        <fullName evidence="1">Uncharacterized protein</fullName>
    </submittedName>
</protein>
<comment type="caution">
    <text evidence="1">The sequence shown here is derived from an EMBL/GenBank/DDBJ whole genome shotgun (WGS) entry which is preliminary data.</text>
</comment>
<accession>A0ABM9FQU8</accession>
<evidence type="ECO:0000313" key="1">
    <source>
        <dbReference type="EMBL" id="CAH8231540.1"/>
    </source>
</evidence>
<dbReference type="EMBL" id="CALYLK010000136">
    <property type="protein sequence ID" value="CAH8231540.1"/>
    <property type="molecule type" value="Genomic_DNA"/>
</dbReference>
<name>A0ABM9FQU8_9VIBR</name>
<dbReference type="Proteomes" id="UP001152658">
    <property type="component" value="Unassembled WGS sequence"/>
</dbReference>
<reference evidence="1" key="1">
    <citation type="submission" date="2022-06" db="EMBL/GenBank/DDBJ databases">
        <authorList>
            <person name="Goudenege D."/>
            <person name="Le Roux F."/>
        </authorList>
    </citation>
    <scope>NUCLEOTIDE SEQUENCE</scope>
    <source>
        <strain evidence="1">12-063</strain>
    </source>
</reference>